<dbReference type="GO" id="GO:0009813">
    <property type="term" value="P:flavonoid biosynthetic process"/>
    <property type="evidence" value="ECO:0007669"/>
    <property type="project" value="UniProtKB-KW"/>
</dbReference>
<comment type="catalytic activity">
    <reaction evidence="12">
        <text>(2S)-flavan-4-ol + NADP(+) = (2S)-flavanone + NADPH + H(+)</text>
        <dbReference type="Rhea" id="RHEA:11228"/>
        <dbReference type="ChEBI" id="CHEBI:15378"/>
        <dbReference type="ChEBI" id="CHEBI:15605"/>
        <dbReference type="ChEBI" id="CHEBI:15606"/>
        <dbReference type="ChEBI" id="CHEBI:57783"/>
        <dbReference type="ChEBI" id="CHEBI:58349"/>
        <dbReference type="EC" id="1.1.1.234"/>
    </reaction>
</comment>
<comment type="similarity">
    <text evidence="5">Belongs to the NAD(P)-dependent epimerase/dehydratase family. Dihydroflavonol-4-reductase subfamily.</text>
</comment>
<comment type="pathway">
    <text evidence="1">Pigment biosynthesis; anthocyanin biosynthesis.</text>
</comment>
<evidence type="ECO:0000256" key="9">
    <source>
        <dbReference type="ARBA" id="ARBA00039963"/>
    </source>
</evidence>
<name>A0ABD1I0U5_SALDI</name>
<evidence type="ECO:0000313" key="16">
    <source>
        <dbReference type="Proteomes" id="UP001567538"/>
    </source>
</evidence>
<evidence type="ECO:0000256" key="6">
    <source>
        <dbReference type="ARBA" id="ARBA00037100"/>
    </source>
</evidence>
<evidence type="ECO:0000256" key="5">
    <source>
        <dbReference type="ARBA" id="ARBA00023445"/>
    </source>
</evidence>
<dbReference type="EMBL" id="JBEAFC010000003">
    <property type="protein sequence ID" value="KAL1561935.1"/>
    <property type="molecule type" value="Genomic_DNA"/>
</dbReference>
<dbReference type="EC" id="1.1.1.219" evidence="8"/>
<dbReference type="InterPro" id="IPR050425">
    <property type="entry name" value="NAD(P)_dehydrat-like"/>
</dbReference>
<comment type="function">
    <text evidence="6">Bifunctional enzyme involved in flavonoid metabolism.</text>
</comment>
<evidence type="ECO:0000256" key="11">
    <source>
        <dbReference type="ARBA" id="ARBA00042831"/>
    </source>
</evidence>
<dbReference type="FunFam" id="3.40.50.720:FF:000085">
    <property type="entry name" value="Dihydroflavonol reductase"/>
    <property type="match status" value="1"/>
</dbReference>
<feature type="domain" description="NAD-dependent epimerase/dehydratase" evidence="14">
    <location>
        <begin position="7"/>
        <end position="258"/>
    </location>
</feature>
<reference evidence="15 16" key="1">
    <citation type="submission" date="2024-06" db="EMBL/GenBank/DDBJ databases">
        <title>A chromosome level genome sequence of Diviner's sage (Salvia divinorum).</title>
        <authorList>
            <person name="Ford S.A."/>
            <person name="Ro D.-K."/>
            <person name="Ness R.W."/>
            <person name="Phillips M.A."/>
        </authorList>
    </citation>
    <scope>NUCLEOTIDE SEQUENCE [LARGE SCALE GENOMIC DNA]</scope>
    <source>
        <strain evidence="15">SAF-2024a</strain>
        <tissue evidence="15">Leaf</tissue>
    </source>
</reference>
<sequence length="331" mass="36428">MEKSVKVCVTGGAGYLASFLIKTLLERGYTVHATLRSLGDATKLELLRGLDNAETRLKLFEADVYNPTDFEAAIQGCIFVFHLAMPMLHYSHSSQYKNTSEAAVGAVKIIAESCIRSKTVKRLIYTASIMAASPLKGEASGYEDVVDETCWTPLNLSYEMYSDYINSKTMSEKEVTQYNGRGIEVVSLACGLVGGETLQCFISASMAVLIAQATDDGALYKGLRCVEDLLSKVPIAHIVDVIEAHIFAMENSDINGRFLIANAFLKSAEIASLIQKLQPDITIPPEFVEDTKRETKWGSRKLQDLGFQYKCDADKIIYDSIVCAKRLGNIV</sequence>
<keyword evidence="3" id="KW-0560">Oxidoreductase</keyword>
<evidence type="ECO:0000256" key="8">
    <source>
        <dbReference type="ARBA" id="ARBA00039057"/>
    </source>
</evidence>
<evidence type="ECO:0000313" key="15">
    <source>
        <dbReference type="EMBL" id="KAL1561935.1"/>
    </source>
</evidence>
<evidence type="ECO:0000256" key="13">
    <source>
        <dbReference type="ARBA" id="ARBA00049132"/>
    </source>
</evidence>
<evidence type="ECO:0000256" key="10">
    <source>
        <dbReference type="ARBA" id="ARBA00042087"/>
    </source>
</evidence>
<comment type="catalytic activity">
    <reaction evidence="13">
        <text>a (2R,3S,4S)-leucoanthocyanidin + NADP(+) = a (2R,3R)-dihydroflavonol + NADPH + H(+)</text>
        <dbReference type="Rhea" id="RHEA:54444"/>
        <dbReference type="ChEBI" id="CHEBI:15378"/>
        <dbReference type="ChEBI" id="CHEBI:57783"/>
        <dbReference type="ChEBI" id="CHEBI:58349"/>
        <dbReference type="ChEBI" id="CHEBI:138176"/>
        <dbReference type="ChEBI" id="CHEBI:138188"/>
        <dbReference type="EC" id="1.1.1.219"/>
    </reaction>
</comment>
<dbReference type="AlphaFoldDB" id="A0ABD1I0U5"/>
<protein>
    <recommendedName>
        <fullName evidence="9">Dihydroflavonol 4-reductase</fullName>
        <ecNumber evidence="8">1.1.1.219</ecNumber>
        <ecNumber evidence="7">1.1.1.234</ecNumber>
    </recommendedName>
    <alternativeName>
        <fullName evidence="11">Dihydrokaempferol 4-reductase</fullName>
    </alternativeName>
    <alternativeName>
        <fullName evidence="10">Flavanone 4-reductase</fullName>
    </alternativeName>
</protein>
<proteinExistence type="inferred from homology"/>
<evidence type="ECO:0000259" key="14">
    <source>
        <dbReference type="Pfam" id="PF01370"/>
    </source>
</evidence>
<dbReference type="GO" id="GO:0047890">
    <property type="term" value="F:flavanone 4-reductase activity"/>
    <property type="evidence" value="ECO:0007669"/>
    <property type="project" value="UniProtKB-EC"/>
</dbReference>
<keyword evidence="16" id="KW-1185">Reference proteome</keyword>
<dbReference type="Proteomes" id="UP001567538">
    <property type="component" value="Unassembled WGS sequence"/>
</dbReference>
<evidence type="ECO:0000256" key="7">
    <source>
        <dbReference type="ARBA" id="ARBA00039055"/>
    </source>
</evidence>
<organism evidence="15 16">
    <name type="scientific">Salvia divinorum</name>
    <name type="common">Maria pastora</name>
    <name type="synonym">Diviner's sage</name>
    <dbReference type="NCBI Taxonomy" id="28513"/>
    <lineage>
        <taxon>Eukaryota</taxon>
        <taxon>Viridiplantae</taxon>
        <taxon>Streptophyta</taxon>
        <taxon>Embryophyta</taxon>
        <taxon>Tracheophyta</taxon>
        <taxon>Spermatophyta</taxon>
        <taxon>Magnoliopsida</taxon>
        <taxon>eudicotyledons</taxon>
        <taxon>Gunneridae</taxon>
        <taxon>Pentapetalae</taxon>
        <taxon>asterids</taxon>
        <taxon>lamiids</taxon>
        <taxon>Lamiales</taxon>
        <taxon>Lamiaceae</taxon>
        <taxon>Nepetoideae</taxon>
        <taxon>Mentheae</taxon>
        <taxon>Salviinae</taxon>
        <taxon>Salvia</taxon>
        <taxon>Salvia subgen. Calosphace</taxon>
    </lineage>
</organism>
<evidence type="ECO:0000256" key="1">
    <source>
        <dbReference type="ARBA" id="ARBA00004935"/>
    </source>
</evidence>
<dbReference type="PANTHER" id="PTHR10366:SF696">
    <property type="entry name" value="OS07G0601900 PROTEIN"/>
    <property type="match status" value="1"/>
</dbReference>
<keyword evidence="4" id="KW-0284">Flavonoid biosynthesis</keyword>
<accession>A0ABD1I0U5</accession>
<dbReference type="EC" id="1.1.1.234" evidence="7"/>
<dbReference type="PANTHER" id="PTHR10366">
    <property type="entry name" value="NAD DEPENDENT EPIMERASE/DEHYDRATASE"/>
    <property type="match status" value="1"/>
</dbReference>
<dbReference type="Pfam" id="PF01370">
    <property type="entry name" value="Epimerase"/>
    <property type="match status" value="1"/>
</dbReference>
<evidence type="ECO:0000256" key="12">
    <source>
        <dbReference type="ARBA" id="ARBA00048870"/>
    </source>
</evidence>
<dbReference type="InterPro" id="IPR036291">
    <property type="entry name" value="NAD(P)-bd_dom_sf"/>
</dbReference>
<dbReference type="SUPFAM" id="SSF51735">
    <property type="entry name" value="NAD(P)-binding Rossmann-fold domains"/>
    <property type="match status" value="1"/>
</dbReference>
<evidence type="ECO:0000256" key="4">
    <source>
        <dbReference type="ARBA" id="ARBA00023241"/>
    </source>
</evidence>
<gene>
    <name evidence="15" type="ORF">AAHA92_04570</name>
</gene>
<keyword evidence="2" id="KW-0521">NADP</keyword>
<dbReference type="Gene3D" id="3.40.50.720">
    <property type="entry name" value="NAD(P)-binding Rossmann-like Domain"/>
    <property type="match status" value="1"/>
</dbReference>
<evidence type="ECO:0000256" key="2">
    <source>
        <dbReference type="ARBA" id="ARBA00022857"/>
    </source>
</evidence>
<comment type="caution">
    <text evidence="15">The sequence shown here is derived from an EMBL/GenBank/DDBJ whole genome shotgun (WGS) entry which is preliminary data.</text>
</comment>
<evidence type="ECO:0000256" key="3">
    <source>
        <dbReference type="ARBA" id="ARBA00023002"/>
    </source>
</evidence>
<dbReference type="InterPro" id="IPR001509">
    <property type="entry name" value="Epimerase_deHydtase"/>
</dbReference>
<dbReference type="GO" id="GO:0045552">
    <property type="term" value="F:dihydroflavanol 4-reductase activity"/>
    <property type="evidence" value="ECO:0007669"/>
    <property type="project" value="UniProtKB-EC"/>
</dbReference>